<dbReference type="SMART" id="SM00409">
    <property type="entry name" value="IG"/>
    <property type="match status" value="1"/>
</dbReference>
<dbReference type="InterPro" id="IPR003961">
    <property type="entry name" value="FN3_dom"/>
</dbReference>
<dbReference type="RefSeq" id="XP_015805946.1">
    <property type="nucleotide sequence ID" value="XM_015950460.3"/>
</dbReference>
<dbReference type="GO" id="GO:0009897">
    <property type="term" value="C:external side of plasma membrane"/>
    <property type="evidence" value="ECO:0007669"/>
    <property type="project" value="TreeGrafter"/>
</dbReference>
<keyword evidence="5 11" id="KW-0472">Membrane</keyword>
<keyword evidence="9" id="KW-0393">Immunoglobulin domain</keyword>
<evidence type="ECO:0000313" key="13">
    <source>
        <dbReference type="EMBL" id="KAF7227289.1"/>
    </source>
</evidence>
<dbReference type="PANTHER" id="PTHR23037:SF22">
    <property type="entry name" value="CYTOKINE RECEPTOR COMMON SUBUNIT BETA"/>
    <property type="match status" value="1"/>
</dbReference>
<accession>A0A1A8AS53</accession>
<dbReference type="GO" id="GO:0004896">
    <property type="term" value="F:cytokine receptor activity"/>
    <property type="evidence" value="ECO:0007669"/>
    <property type="project" value="TreeGrafter"/>
</dbReference>
<dbReference type="OMA" id="QVIWISA"/>
<dbReference type="InterPro" id="IPR036179">
    <property type="entry name" value="Ig-like_dom_sf"/>
</dbReference>
<evidence type="ECO:0000256" key="4">
    <source>
        <dbReference type="ARBA" id="ARBA00022989"/>
    </source>
</evidence>
<reference evidence="14" key="1">
    <citation type="submission" date="2016-05" db="EMBL/GenBank/DDBJ databases">
        <authorList>
            <person name="Lavstsen T."/>
            <person name="Jespersen J.S."/>
        </authorList>
    </citation>
    <scope>NUCLEOTIDE SEQUENCE</scope>
    <source>
        <tissue evidence="14">Brain</tissue>
    </source>
</reference>
<dbReference type="AlphaFoldDB" id="A0A1A8AS53"/>
<dbReference type="Proteomes" id="UP000822369">
    <property type="component" value="Chromosome 3"/>
</dbReference>
<evidence type="ECO:0000256" key="2">
    <source>
        <dbReference type="ARBA" id="ARBA00022692"/>
    </source>
</evidence>
<dbReference type="EMBL" id="HADY01019033">
    <property type="protein sequence ID" value="SBP57518.1"/>
    <property type="molecule type" value="Transcribed_RNA"/>
</dbReference>
<keyword evidence="6" id="KW-1015">Disulfide bond</keyword>
<sequence length="543" mass="60669">MFQPTVWLSKREDYWQEETKTMLTSHLWLCVLCAVPVCSFIDVKCPRKDPPPGVVVISPGSRLVLTCSGHVWVDGAKVVLNGSNINKRRPAPVRDTATKKAAGNAAVRTKNQTSLQNPVNERIFSPTAETGVSLEPDRRTASPLTVQPASTSTTTMGGWEDKEMESDEEEGSRVTRGFKLRPQWKRTEQLVQGGDTNRGKVTFLGHGAALTLESVRLTDAGNYTCHHRGREAFAVEVAVADPPEKPSLSCYKKSPESKIQCEWRPLKPVAKVPSCYLLLSKGETHNFHQVPCSYSSQRSLCWCALEHNQSELRTTHSALLCVTSITGNDTSNAIKFTPLNFMKPDPPSDVTAHQEERQEKVIKVTWNLPPTWKHQCNCYDIIYEIRYRPATSVNDQVSMIRSKTSYVITNVLSGVDYLIQLRIREADDGHWSDWSSPVHARSWTAEVVDLTTPMVYLQTLADYPDGSENDSYSSSGHPYVSHQVIWISAVSASSAVFLVIYVFRTKLMSKFNKHRVTPFGDSPPPSLHIPAAKDEHALLTFDL</sequence>
<evidence type="ECO:0000256" key="3">
    <source>
        <dbReference type="ARBA" id="ARBA00022729"/>
    </source>
</evidence>
<reference evidence="14" key="2">
    <citation type="submission" date="2016-06" db="EMBL/GenBank/DDBJ databases">
        <title>The genome of a short-lived fish provides insights into sex chromosome evolution and the genetic control of aging.</title>
        <authorList>
            <person name="Reichwald K."/>
            <person name="Felder M."/>
            <person name="Petzold A."/>
            <person name="Koch P."/>
            <person name="Groth M."/>
            <person name="Platzer M."/>
        </authorList>
    </citation>
    <scope>NUCLEOTIDE SEQUENCE</scope>
    <source>
        <tissue evidence="14">Brain</tissue>
    </source>
</reference>
<evidence type="ECO:0000256" key="9">
    <source>
        <dbReference type="ARBA" id="ARBA00023319"/>
    </source>
</evidence>
<keyword evidence="7 14" id="KW-0675">Receptor</keyword>
<evidence type="ECO:0000256" key="1">
    <source>
        <dbReference type="ARBA" id="ARBA00004479"/>
    </source>
</evidence>
<dbReference type="SUPFAM" id="SSF48726">
    <property type="entry name" value="Immunoglobulin"/>
    <property type="match status" value="1"/>
</dbReference>
<evidence type="ECO:0000256" key="10">
    <source>
        <dbReference type="SAM" id="MobiDB-lite"/>
    </source>
</evidence>
<evidence type="ECO:0000256" key="11">
    <source>
        <dbReference type="SAM" id="Phobius"/>
    </source>
</evidence>
<reference evidence="13" key="3">
    <citation type="submission" date="2020-03" db="EMBL/GenBank/DDBJ databases">
        <title>Intra-Species Differences in Population Size shape Life History and Genome Evolution.</title>
        <authorList>
            <person name="Willemsen D."/>
            <person name="Cui R."/>
            <person name="Valenzano D.R."/>
        </authorList>
    </citation>
    <scope>NUCLEOTIDE SEQUENCE</scope>
    <source>
        <strain evidence="13">GRZ</strain>
        <tissue evidence="13">Whole</tissue>
    </source>
</reference>
<gene>
    <name evidence="14" type="primary">IL6R</name>
    <name evidence="13" type="ORF">G4P62_005896</name>
</gene>
<organism evidence="14">
    <name type="scientific">Nothobranchius furzeri</name>
    <name type="common">Turquoise killifish</name>
    <dbReference type="NCBI Taxonomy" id="105023"/>
    <lineage>
        <taxon>Eukaryota</taxon>
        <taxon>Metazoa</taxon>
        <taxon>Chordata</taxon>
        <taxon>Craniata</taxon>
        <taxon>Vertebrata</taxon>
        <taxon>Euteleostomi</taxon>
        <taxon>Actinopterygii</taxon>
        <taxon>Neopterygii</taxon>
        <taxon>Teleostei</taxon>
        <taxon>Neoteleostei</taxon>
        <taxon>Acanthomorphata</taxon>
        <taxon>Ovalentaria</taxon>
        <taxon>Atherinomorphae</taxon>
        <taxon>Cyprinodontiformes</taxon>
        <taxon>Nothobranchiidae</taxon>
        <taxon>Nothobranchius</taxon>
    </lineage>
</organism>
<dbReference type="KEGG" id="nfu:107379625"/>
<proteinExistence type="predicted"/>
<keyword evidence="4 11" id="KW-1133">Transmembrane helix</keyword>
<dbReference type="Pfam" id="PF09240">
    <property type="entry name" value="IL6Ra-bind"/>
    <property type="match status" value="1"/>
</dbReference>
<dbReference type="SUPFAM" id="SSF49265">
    <property type="entry name" value="Fibronectin type III"/>
    <property type="match status" value="2"/>
</dbReference>
<evidence type="ECO:0000256" key="7">
    <source>
        <dbReference type="ARBA" id="ARBA00023170"/>
    </source>
</evidence>
<dbReference type="CTD" id="3570"/>
<evidence type="ECO:0000256" key="8">
    <source>
        <dbReference type="ARBA" id="ARBA00023180"/>
    </source>
</evidence>
<feature type="transmembrane region" description="Helical" evidence="11">
    <location>
        <begin position="484"/>
        <end position="503"/>
    </location>
</feature>
<feature type="region of interest" description="Disordered" evidence="10">
    <location>
        <begin position="128"/>
        <end position="174"/>
    </location>
</feature>
<dbReference type="InterPro" id="IPR013783">
    <property type="entry name" value="Ig-like_fold"/>
</dbReference>
<keyword evidence="2 11" id="KW-0812">Transmembrane</keyword>
<dbReference type="GeneID" id="107379625"/>
<dbReference type="PROSITE" id="PS50853">
    <property type="entry name" value="FN3"/>
    <property type="match status" value="1"/>
</dbReference>
<dbReference type="OrthoDB" id="8634471at2759"/>
<keyword evidence="3" id="KW-0732">Signal</keyword>
<protein>
    <submittedName>
        <fullName evidence="14">Interleukin 6 receptor</fullName>
    </submittedName>
    <submittedName>
        <fullName evidence="13">Prolactin receptor-like</fullName>
    </submittedName>
</protein>
<feature type="compositionally biased region" description="Polar residues" evidence="10">
    <location>
        <begin position="142"/>
        <end position="156"/>
    </location>
</feature>
<dbReference type="SMART" id="SM00060">
    <property type="entry name" value="FN3"/>
    <property type="match status" value="1"/>
</dbReference>
<dbReference type="PANTHER" id="PTHR23037">
    <property type="entry name" value="CYTOKINE RECEPTOR"/>
    <property type="match status" value="1"/>
</dbReference>
<dbReference type="EMBL" id="JAAVVJ010000003">
    <property type="protein sequence ID" value="KAF7227289.1"/>
    <property type="molecule type" value="Genomic_DNA"/>
</dbReference>
<keyword evidence="8" id="KW-0325">Glycoprotein</keyword>
<dbReference type="InterPro" id="IPR015321">
    <property type="entry name" value="TypeI_recpt_CBD"/>
</dbReference>
<dbReference type="Gene3D" id="2.60.40.10">
    <property type="entry name" value="Immunoglobulins"/>
    <property type="match status" value="2"/>
</dbReference>
<dbReference type="InterPro" id="IPR036116">
    <property type="entry name" value="FN3_sf"/>
</dbReference>
<evidence type="ECO:0000259" key="12">
    <source>
        <dbReference type="PROSITE" id="PS50853"/>
    </source>
</evidence>
<comment type="subcellular location">
    <subcellularLocation>
        <location evidence="1">Membrane</location>
        <topology evidence="1">Single-pass type I membrane protein</topology>
    </subcellularLocation>
</comment>
<dbReference type="GO" id="GO:0016064">
    <property type="term" value="P:immunoglobulin mediated immune response"/>
    <property type="evidence" value="ECO:0007669"/>
    <property type="project" value="TreeGrafter"/>
</dbReference>
<name>A0A1A8AS53_NOTFU</name>
<evidence type="ECO:0000256" key="5">
    <source>
        <dbReference type="ARBA" id="ARBA00023136"/>
    </source>
</evidence>
<dbReference type="InterPro" id="IPR003599">
    <property type="entry name" value="Ig_sub"/>
</dbReference>
<evidence type="ECO:0000256" key="6">
    <source>
        <dbReference type="ARBA" id="ARBA00023157"/>
    </source>
</evidence>
<evidence type="ECO:0000313" key="14">
    <source>
        <dbReference type="EMBL" id="SBP57518.1"/>
    </source>
</evidence>
<dbReference type="CDD" id="cd00063">
    <property type="entry name" value="FN3"/>
    <property type="match status" value="1"/>
</dbReference>
<feature type="domain" description="Fibronectin type-III" evidence="12">
    <location>
        <begin position="346"/>
        <end position="447"/>
    </location>
</feature>